<dbReference type="Proteomes" id="UP000241346">
    <property type="component" value="Unassembled WGS sequence"/>
</dbReference>
<name>A0A2T3NHV6_9GAMM</name>
<gene>
    <name evidence="2" type="ORF">C9J01_09045</name>
</gene>
<organism evidence="2 3">
    <name type="scientific">Photobacterium rosenbergii</name>
    <dbReference type="NCBI Taxonomy" id="294936"/>
    <lineage>
        <taxon>Bacteria</taxon>
        <taxon>Pseudomonadati</taxon>
        <taxon>Pseudomonadota</taxon>
        <taxon>Gammaproteobacteria</taxon>
        <taxon>Vibrionales</taxon>
        <taxon>Vibrionaceae</taxon>
        <taxon>Photobacterium</taxon>
    </lineage>
</organism>
<proteinExistence type="predicted"/>
<dbReference type="Pfam" id="PF08811">
    <property type="entry name" value="DUF1800"/>
    <property type="match status" value="1"/>
</dbReference>
<sequence>MVTSINDPVQAAKFLYRSTFGPKNGDVEKLLDFDGGIEGWFEDQFSRQNMHLNLARKVAEDTGEPLNESARMSAWWQRSIAGGDQLRQRVAFALSQIFVVSNNGGPGGEGLASYYDVLVRNAFSRFDEILKAVTLHPAMGQFLTLDGSRAHNEQNNTFPDENYAREVMQLFSIGLWQLNINGQPKLDNQGKPIPTYSQQDVEELSRVLTGWRKDKDADGSNSNTKSMINNPDWHDDGAKSVLGSDFVAGQSAADDLDQAISLLYQQPNTPVFISRLLIQRLTISNPRRDYIERVARVFIDDGEGVRGNMKAVIKAILLDEDLLEGRAMADHQNFGSNPRNFGKVKEPVIAMTNFCRALNVKSNDSRRWWDFPGLQNNFGQAPLQAPSVFNFYEPDYAPKGEIANKELTAPEFNIHTMDSMRRISNKMWDLILSHRYTGERQWTWDRTPLENRVEKPEEYMAWINERIFFGLMSDDLHHYLENLLIEMTADNIGTDRRTFATLFAIQCSPDFRCQE</sequence>
<protein>
    <submittedName>
        <fullName evidence="2">DUF1800 domain-containing protein</fullName>
    </submittedName>
</protein>
<dbReference type="PANTHER" id="PTHR43737:SF1">
    <property type="entry name" value="DUF1501 DOMAIN-CONTAINING PROTEIN"/>
    <property type="match status" value="1"/>
</dbReference>
<dbReference type="InterPro" id="IPR014917">
    <property type="entry name" value="DUF1800"/>
</dbReference>
<evidence type="ECO:0000313" key="2">
    <source>
        <dbReference type="EMBL" id="PSW14560.1"/>
    </source>
</evidence>
<dbReference type="AlphaFoldDB" id="A0A2T3NHV6"/>
<feature type="compositionally biased region" description="Polar residues" evidence="1">
    <location>
        <begin position="219"/>
        <end position="229"/>
    </location>
</feature>
<feature type="region of interest" description="Disordered" evidence="1">
    <location>
        <begin position="213"/>
        <end position="232"/>
    </location>
</feature>
<evidence type="ECO:0000256" key="1">
    <source>
        <dbReference type="SAM" id="MobiDB-lite"/>
    </source>
</evidence>
<dbReference type="EMBL" id="PYMB01000002">
    <property type="protein sequence ID" value="PSW14560.1"/>
    <property type="molecule type" value="Genomic_DNA"/>
</dbReference>
<accession>A0A2T3NHV6</accession>
<evidence type="ECO:0000313" key="3">
    <source>
        <dbReference type="Proteomes" id="UP000241346"/>
    </source>
</evidence>
<comment type="caution">
    <text evidence="2">The sequence shown here is derived from an EMBL/GenBank/DDBJ whole genome shotgun (WGS) entry which is preliminary data.</text>
</comment>
<dbReference type="PANTHER" id="PTHR43737">
    <property type="entry name" value="BLL7424 PROTEIN"/>
    <property type="match status" value="1"/>
</dbReference>
<dbReference type="RefSeq" id="WP_107297799.1">
    <property type="nucleotide sequence ID" value="NZ_PYMB01000002.1"/>
</dbReference>
<dbReference type="OrthoDB" id="9772295at2"/>
<reference evidence="2 3" key="1">
    <citation type="submission" date="2018-03" db="EMBL/GenBank/DDBJ databases">
        <title>Whole genome sequencing of Histamine producing bacteria.</title>
        <authorList>
            <person name="Butler K."/>
        </authorList>
    </citation>
    <scope>NUCLEOTIDE SEQUENCE [LARGE SCALE GENOMIC DNA]</scope>
    <source>
        <strain evidence="2 3">DSM 19138</strain>
    </source>
</reference>